<dbReference type="PRINTS" id="PR00727">
    <property type="entry name" value="LEADERPTASE"/>
</dbReference>
<dbReference type="GO" id="GO:0009003">
    <property type="term" value="F:signal peptidase activity"/>
    <property type="evidence" value="ECO:0007669"/>
    <property type="project" value="UniProtKB-EC"/>
</dbReference>
<gene>
    <name evidence="8" type="ORF">CBF29_08600</name>
</gene>
<comment type="similarity">
    <text evidence="6">Belongs to the peptidase S26 family.</text>
</comment>
<sequence>MVVAGIFVFILRGFIFIPMSVEGNSMEKTLHPDDHIVYEKFSSIHRFDIIIFQTTDGLIYVKRVIGLPGDHIQYKDDELYINGEKTEEDFLGQAKIKRDSNQYTTNFDTEELLGKKEISEDHFFVLGDNRRISKDSRSFGEVSSDQIIGKARLVYFPLRHFKIF</sequence>
<dbReference type="GO" id="GO:0005886">
    <property type="term" value="C:plasma membrane"/>
    <property type="evidence" value="ECO:0007669"/>
    <property type="project" value="UniProtKB-SubCell"/>
</dbReference>
<dbReference type="EC" id="3.4.21.89" evidence="3 6"/>
<dbReference type="AlphaFoldDB" id="A0A430ASM8"/>
<protein>
    <recommendedName>
        <fullName evidence="3 6">Signal peptidase I</fullName>
        <ecNumber evidence="3 6">3.4.21.89</ecNumber>
    </recommendedName>
</protein>
<dbReference type="PANTHER" id="PTHR43390:SF8">
    <property type="entry name" value="SIGNAL PEPTIDASE I"/>
    <property type="match status" value="1"/>
</dbReference>
<keyword evidence="4 6" id="KW-0378">Hydrolase</keyword>
<comment type="catalytic activity">
    <reaction evidence="1 6">
        <text>Cleavage of hydrophobic, N-terminal signal or leader sequences from secreted and periplasmic proteins.</text>
        <dbReference type="EC" id="3.4.21.89"/>
    </reaction>
</comment>
<dbReference type="PANTHER" id="PTHR43390">
    <property type="entry name" value="SIGNAL PEPTIDASE I"/>
    <property type="match status" value="1"/>
</dbReference>
<feature type="domain" description="Peptidase S26" evidence="7">
    <location>
        <begin position="2"/>
        <end position="156"/>
    </location>
</feature>
<dbReference type="PROSITE" id="PS00760">
    <property type="entry name" value="SPASE_I_2"/>
    <property type="match status" value="1"/>
</dbReference>
<dbReference type="Gene3D" id="2.10.109.10">
    <property type="entry name" value="Umud Fragment, subunit A"/>
    <property type="match status" value="1"/>
</dbReference>
<dbReference type="CDD" id="cd06530">
    <property type="entry name" value="S26_SPase_I"/>
    <property type="match status" value="1"/>
</dbReference>
<dbReference type="InterPro" id="IPR036286">
    <property type="entry name" value="LexA/Signal_pep-like_sf"/>
</dbReference>
<dbReference type="InterPro" id="IPR019757">
    <property type="entry name" value="Pept_S26A_signal_pept_1_Lys-AS"/>
</dbReference>
<dbReference type="GO" id="GO:0006465">
    <property type="term" value="P:signal peptide processing"/>
    <property type="evidence" value="ECO:0007669"/>
    <property type="project" value="InterPro"/>
</dbReference>
<dbReference type="Proteomes" id="UP000287605">
    <property type="component" value="Unassembled WGS sequence"/>
</dbReference>
<evidence type="ECO:0000313" key="8">
    <source>
        <dbReference type="EMBL" id="RSU11061.1"/>
    </source>
</evidence>
<dbReference type="Pfam" id="PF10502">
    <property type="entry name" value="Peptidase_S26"/>
    <property type="match status" value="1"/>
</dbReference>
<evidence type="ECO:0000256" key="3">
    <source>
        <dbReference type="ARBA" id="ARBA00013208"/>
    </source>
</evidence>
<reference evidence="8 9" key="1">
    <citation type="submission" date="2017-05" db="EMBL/GenBank/DDBJ databases">
        <title>Vagococcus spp. assemblies.</title>
        <authorList>
            <person name="Gulvik C.A."/>
        </authorList>
    </citation>
    <scope>NUCLEOTIDE SEQUENCE [LARGE SCALE GENOMIC DNA]</scope>
    <source>
        <strain evidence="8 9">CCUG 51432</strain>
    </source>
</reference>
<dbReference type="SUPFAM" id="SSF51306">
    <property type="entry name" value="LexA/Signal peptidase"/>
    <property type="match status" value="1"/>
</dbReference>
<keyword evidence="6" id="KW-0645">Protease</keyword>
<evidence type="ECO:0000256" key="5">
    <source>
        <dbReference type="PIRSR" id="PIRSR600223-1"/>
    </source>
</evidence>
<comment type="subcellular location">
    <subcellularLocation>
        <location evidence="2">Cell membrane</location>
        <topology evidence="2">Single-pass type II membrane protein</topology>
    </subcellularLocation>
    <subcellularLocation>
        <location evidence="6">Membrane</location>
        <topology evidence="6">Single-pass type II membrane protein</topology>
    </subcellularLocation>
</comment>
<proteinExistence type="inferred from homology"/>
<evidence type="ECO:0000259" key="7">
    <source>
        <dbReference type="Pfam" id="PF10502"/>
    </source>
</evidence>
<evidence type="ECO:0000313" key="9">
    <source>
        <dbReference type="Proteomes" id="UP000287605"/>
    </source>
</evidence>
<dbReference type="InterPro" id="IPR000223">
    <property type="entry name" value="Pept_S26A_signal_pept_1"/>
</dbReference>
<dbReference type="NCBIfam" id="TIGR02227">
    <property type="entry name" value="sigpep_I_bact"/>
    <property type="match status" value="1"/>
</dbReference>
<dbReference type="InterPro" id="IPR019533">
    <property type="entry name" value="Peptidase_S26"/>
</dbReference>
<name>A0A430ASM8_9ENTE</name>
<comment type="caution">
    <text evidence="8">The sequence shown here is derived from an EMBL/GenBank/DDBJ whole genome shotgun (WGS) entry which is preliminary data.</text>
</comment>
<evidence type="ECO:0000256" key="2">
    <source>
        <dbReference type="ARBA" id="ARBA00004401"/>
    </source>
</evidence>
<evidence type="ECO:0000256" key="1">
    <source>
        <dbReference type="ARBA" id="ARBA00000677"/>
    </source>
</evidence>
<feature type="active site" evidence="5">
    <location>
        <position position="62"/>
    </location>
</feature>
<dbReference type="GO" id="GO:0004252">
    <property type="term" value="F:serine-type endopeptidase activity"/>
    <property type="evidence" value="ECO:0007669"/>
    <property type="project" value="InterPro"/>
</dbReference>
<feature type="active site" evidence="5">
    <location>
        <position position="25"/>
    </location>
</feature>
<organism evidence="8 9">
    <name type="scientific">Vagococcus elongatus</name>
    <dbReference type="NCBI Taxonomy" id="180344"/>
    <lineage>
        <taxon>Bacteria</taxon>
        <taxon>Bacillati</taxon>
        <taxon>Bacillota</taxon>
        <taxon>Bacilli</taxon>
        <taxon>Lactobacillales</taxon>
        <taxon>Enterococcaceae</taxon>
        <taxon>Vagococcus</taxon>
    </lineage>
</organism>
<evidence type="ECO:0000256" key="6">
    <source>
        <dbReference type="RuleBase" id="RU362042"/>
    </source>
</evidence>
<accession>A0A430ASM8</accession>
<evidence type="ECO:0000256" key="4">
    <source>
        <dbReference type="ARBA" id="ARBA00022801"/>
    </source>
</evidence>
<dbReference type="PROSITE" id="PS00761">
    <property type="entry name" value="SPASE_I_3"/>
    <property type="match status" value="1"/>
</dbReference>
<keyword evidence="9" id="KW-1185">Reference proteome</keyword>
<dbReference type="EMBL" id="NGKA01000012">
    <property type="protein sequence ID" value="RSU11061.1"/>
    <property type="molecule type" value="Genomic_DNA"/>
</dbReference>
<dbReference type="OrthoDB" id="9802919at2"/>
<dbReference type="InterPro" id="IPR019758">
    <property type="entry name" value="Pept_S26A_signal_pept_1_CS"/>
</dbReference>